<protein>
    <recommendedName>
        <fullName evidence="3">ABM domain-containing protein</fullName>
    </recommendedName>
</protein>
<sequence length="219" mass="25516">MAVTELARLRLQDGTEASSASLHANLARAKNVMEEASGFEFWYYHCVEEPNVIFILGSWPSVDFHMHEFIPSPQNQELLALLKDQVTVEWMFHLDIDQRTHPLPLNHDVLSIDRYIVEDDSKEQFKTTFEDNKPSLESYVGESGRLTWGWRLDKGYDPSSKNEKPKEQFVLLIGWDSVEQHLGFANMEEFQKHSQIRNDREEGSDIKHARLMHVGEMRQ</sequence>
<comment type="caution">
    <text evidence="1">The sequence shown here is derived from an EMBL/GenBank/DDBJ whole genome shotgun (WGS) entry which is preliminary data.</text>
</comment>
<accession>A0A178ZEI4</accession>
<dbReference type="Proteomes" id="UP000078343">
    <property type="component" value="Unassembled WGS sequence"/>
</dbReference>
<reference evidence="1 2" key="1">
    <citation type="submission" date="2016-04" db="EMBL/GenBank/DDBJ databases">
        <title>Draft genome of Fonsecaea erecta CBS 125763.</title>
        <authorList>
            <person name="Weiss V.A."/>
            <person name="Vicente V.A."/>
            <person name="Raittz R.T."/>
            <person name="Moreno L.F."/>
            <person name="De Souza E.M."/>
            <person name="Pedrosa F.O."/>
            <person name="Steffens M.B."/>
            <person name="Faoro H."/>
            <person name="Tadra-Sfeir M.Z."/>
            <person name="Najafzadeh M.J."/>
            <person name="Felipe M.S."/>
            <person name="Teixeira M."/>
            <person name="Sun J."/>
            <person name="Xi L."/>
            <person name="Gomes R."/>
            <person name="De Azevedo C.M."/>
            <person name="Salgado C.G."/>
            <person name="Da Silva M.B."/>
            <person name="Nascimento M.F."/>
            <person name="Queiroz-Telles F."/>
            <person name="Attili D.S."/>
            <person name="Gorbushina A."/>
        </authorList>
    </citation>
    <scope>NUCLEOTIDE SEQUENCE [LARGE SCALE GENOMIC DNA]</scope>
    <source>
        <strain evidence="1 2">CBS 125763</strain>
    </source>
</reference>
<dbReference type="RefSeq" id="XP_018691567.1">
    <property type="nucleotide sequence ID" value="XM_018838799.1"/>
</dbReference>
<evidence type="ECO:0000313" key="1">
    <source>
        <dbReference type="EMBL" id="OAP58200.1"/>
    </source>
</evidence>
<evidence type="ECO:0000313" key="2">
    <source>
        <dbReference type="Proteomes" id="UP000078343"/>
    </source>
</evidence>
<name>A0A178ZEI4_9EURO</name>
<gene>
    <name evidence="1" type="ORF">AYL99_07290</name>
</gene>
<dbReference type="AlphaFoldDB" id="A0A178ZEI4"/>
<organism evidence="1 2">
    <name type="scientific">Fonsecaea erecta</name>
    <dbReference type="NCBI Taxonomy" id="1367422"/>
    <lineage>
        <taxon>Eukaryota</taxon>
        <taxon>Fungi</taxon>
        <taxon>Dikarya</taxon>
        <taxon>Ascomycota</taxon>
        <taxon>Pezizomycotina</taxon>
        <taxon>Eurotiomycetes</taxon>
        <taxon>Chaetothyriomycetidae</taxon>
        <taxon>Chaetothyriales</taxon>
        <taxon>Herpotrichiellaceae</taxon>
        <taxon>Fonsecaea</taxon>
    </lineage>
</organism>
<dbReference type="OrthoDB" id="3542212at2759"/>
<dbReference type="PANTHER" id="PTHR42052">
    <property type="entry name" value="ABM DOMAIN-CONTAINING PROTEIN"/>
    <property type="match status" value="1"/>
</dbReference>
<keyword evidence="2" id="KW-1185">Reference proteome</keyword>
<dbReference type="EMBL" id="LVYI01000006">
    <property type="protein sequence ID" value="OAP58200.1"/>
    <property type="molecule type" value="Genomic_DNA"/>
</dbReference>
<dbReference type="PANTHER" id="PTHR42052:SF1">
    <property type="entry name" value="ABM DOMAIN-CONTAINING PROTEIN"/>
    <property type="match status" value="1"/>
</dbReference>
<dbReference type="Gene3D" id="3.30.70.100">
    <property type="match status" value="2"/>
</dbReference>
<evidence type="ECO:0008006" key="3">
    <source>
        <dbReference type="Google" id="ProtNLM"/>
    </source>
</evidence>
<dbReference type="GeneID" id="30011458"/>
<proteinExistence type="predicted"/>